<feature type="transmembrane region" description="Helical" evidence="1">
    <location>
        <begin position="12"/>
        <end position="33"/>
    </location>
</feature>
<dbReference type="EMBL" id="BAOS01000022">
    <property type="protein sequence ID" value="GAX61367.1"/>
    <property type="molecule type" value="Genomic_DNA"/>
</dbReference>
<protein>
    <recommendedName>
        <fullName evidence="2">Flavinylation-associated cytochrome domain-containing protein</fullName>
    </recommendedName>
</protein>
<dbReference type="Proteomes" id="UP000218542">
    <property type="component" value="Unassembled WGS sequence"/>
</dbReference>
<gene>
    <name evidence="3" type="ORF">SCALIN_C22_0077</name>
</gene>
<organism evidence="3 4">
    <name type="scientific">Candidatus Scalindua japonica</name>
    <dbReference type="NCBI Taxonomy" id="1284222"/>
    <lineage>
        <taxon>Bacteria</taxon>
        <taxon>Pseudomonadati</taxon>
        <taxon>Planctomycetota</taxon>
        <taxon>Candidatus Brocadiia</taxon>
        <taxon>Candidatus Brocadiales</taxon>
        <taxon>Candidatus Scalinduaceae</taxon>
        <taxon>Candidatus Scalindua</taxon>
    </lineage>
</organism>
<evidence type="ECO:0000256" key="1">
    <source>
        <dbReference type="SAM" id="Phobius"/>
    </source>
</evidence>
<keyword evidence="1" id="KW-0812">Transmembrane</keyword>
<proteinExistence type="predicted"/>
<evidence type="ECO:0000259" key="2">
    <source>
        <dbReference type="Pfam" id="PF14358"/>
    </source>
</evidence>
<dbReference type="Pfam" id="PF14358">
    <property type="entry name" value="DUF4405"/>
    <property type="match status" value="1"/>
</dbReference>
<accession>A0A286TZR5</accession>
<evidence type="ECO:0000313" key="3">
    <source>
        <dbReference type="EMBL" id="GAX61367.1"/>
    </source>
</evidence>
<name>A0A286TZR5_9BACT</name>
<sequence>MKRSKLNFIFDAVAFAGFVFLTTTGVLMRYVLPPGSKRFKTIWGLDRHEWGDIHFWISIVFLGLLVMHLLLHWRWIINLITGKPREGSGFRAGLGIVGVIALLALSIAPLLSPIETTLESRSGRDLSSVRHGNVQVWGSMTLLEAEKATGVPAGYIIEKLKLPHSTEKEECLGDLRKTYGFTMDDVRSIILGYKEKH</sequence>
<keyword evidence="1" id="KW-0472">Membrane</keyword>
<evidence type="ECO:0000313" key="4">
    <source>
        <dbReference type="Proteomes" id="UP000218542"/>
    </source>
</evidence>
<feature type="transmembrane region" description="Helical" evidence="1">
    <location>
        <begin position="53"/>
        <end position="71"/>
    </location>
</feature>
<dbReference type="OrthoDB" id="5421399at2"/>
<feature type="domain" description="Flavinylation-associated cytochrome" evidence="2">
    <location>
        <begin position="10"/>
        <end position="73"/>
    </location>
</feature>
<reference evidence="3 4" key="1">
    <citation type="journal article" date="2017" name="Environ. Microbiol. Rep.">
        <title>Genetic diversity of marine anaerobic ammonium-oxidizing bacteria as revealed by genomic and proteomic analyses of 'Candidatus Scalindua japonica'.</title>
        <authorList>
            <person name="Oshiki M."/>
            <person name="Mizuto K."/>
            <person name="Kimura Z."/>
            <person name="Kindaichi T."/>
            <person name="Satoh H."/>
            <person name="Okabe S."/>
        </authorList>
    </citation>
    <scope>NUCLEOTIDE SEQUENCE [LARGE SCALE GENOMIC DNA]</scope>
    <source>
        <strain evidence="4">husup-a2</strain>
    </source>
</reference>
<dbReference type="InterPro" id="IPR025517">
    <property type="entry name" value="DUF4405"/>
</dbReference>
<feature type="transmembrane region" description="Helical" evidence="1">
    <location>
        <begin position="92"/>
        <end position="111"/>
    </location>
</feature>
<keyword evidence="4" id="KW-1185">Reference proteome</keyword>
<comment type="caution">
    <text evidence="3">The sequence shown here is derived from an EMBL/GenBank/DDBJ whole genome shotgun (WGS) entry which is preliminary data.</text>
</comment>
<keyword evidence="1" id="KW-1133">Transmembrane helix</keyword>
<dbReference type="RefSeq" id="WP_096894757.1">
    <property type="nucleotide sequence ID" value="NZ_BAOS01000022.1"/>
</dbReference>
<dbReference type="AlphaFoldDB" id="A0A286TZR5"/>